<dbReference type="Proteomes" id="UP001595462">
    <property type="component" value="Unassembled WGS sequence"/>
</dbReference>
<dbReference type="InterPro" id="IPR008503">
    <property type="entry name" value="Asp_endopeptidase"/>
</dbReference>
<evidence type="ECO:0000259" key="1">
    <source>
        <dbReference type="Pfam" id="PF05618"/>
    </source>
</evidence>
<dbReference type="InterPro" id="IPR021109">
    <property type="entry name" value="Peptidase_aspartic_dom_sf"/>
</dbReference>
<protein>
    <submittedName>
        <fullName evidence="2">ATP-dependent zinc protease</fullName>
    </submittedName>
</protein>
<dbReference type="Gene3D" id="2.40.70.10">
    <property type="entry name" value="Acid Proteases"/>
    <property type="match status" value="1"/>
</dbReference>
<proteinExistence type="predicted"/>
<keyword evidence="2" id="KW-0645">Protease</keyword>
<dbReference type="PANTHER" id="PTHR38037:SF1">
    <property type="entry name" value="ATP-DEPENDENT ZINC PROTEASE DOMAIN-CONTAINING PROTEIN-RELATED"/>
    <property type="match status" value="1"/>
</dbReference>
<evidence type="ECO:0000313" key="2">
    <source>
        <dbReference type="EMBL" id="MFC3106213.1"/>
    </source>
</evidence>
<dbReference type="GO" id="GO:0008233">
    <property type="term" value="F:peptidase activity"/>
    <property type="evidence" value="ECO:0007669"/>
    <property type="project" value="UniProtKB-KW"/>
</dbReference>
<comment type="caution">
    <text evidence="2">The sequence shown here is derived from an EMBL/GenBank/DDBJ whole genome shotgun (WGS) entry which is preliminary data.</text>
</comment>
<dbReference type="GO" id="GO:0006508">
    <property type="term" value="P:proteolysis"/>
    <property type="evidence" value="ECO:0007669"/>
    <property type="project" value="UniProtKB-KW"/>
</dbReference>
<dbReference type="Pfam" id="PF05618">
    <property type="entry name" value="Zn_protease"/>
    <property type="match status" value="1"/>
</dbReference>
<evidence type="ECO:0000313" key="3">
    <source>
        <dbReference type="Proteomes" id="UP001595462"/>
    </source>
</evidence>
<dbReference type="PANTHER" id="PTHR38037">
    <property type="entry name" value="ZN_PROTEASE DOMAIN-CONTAINING PROTEIN"/>
    <property type="match status" value="1"/>
</dbReference>
<feature type="domain" description="Retropepsin-like aspartic endopeptidase" evidence="1">
    <location>
        <begin position="12"/>
        <end position="144"/>
    </location>
</feature>
<gene>
    <name evidence="2" type="ORF">ACFOSU_20255</name>
</gene>
<dbReference type="EMBL" id="JBHRSS010000010">
    <property type="protein sequence ID" value="MFC3106213.1"/>
    <property type="molecule type" value="Genomic_DNA"/>
</dbReference>
<organism evidence="2 3">
    <name type="scientific">Salinisphaera aquimarina</name>
    <dbReference type="NCBI Taxonomy" id="2094031"/>
    <lineage>
        <taxon>Bacteria</taxon>
        <taxon>Pseudomonadati</taxon>
        <taxon>Pseudomonadota</taxon>
        <taxon>Gammaproteobacteria</taxon>
        <taxon>Salinisphaerales</taxon>
        <taxon>Salinisphaeraceae</taxon>
        <taxon>Salinisphaera</taxon>
    </lineage>
</organism>
<keyword evidence="2" id="KW-0378">Hydrolase</keyword>
<accession>A0ABV7EWG2</accession>
<dbReference type="SUPFAM" id="SSF50630">
    <property type="entry name" value="Acid proteases"/>
    <property type="match status" value="1"/>
</dbReference>
<keyword evidence="3" id="KW-1185">Reference proteome</keyword>
<sequence>MDDTRSTSHKTVIGWREWLCLPELGIDFIKAKIDTGARTSALHTFSLDVAHDGGRKVARFGVHPLQRDTDTVVWCTAPVVDERSVRDSGGHKEWRFVIATPVAMAQREWEIELTLTARDTMLFRMLVGRTAMRSLCVDPFASFVTGPGPGEQV</sequence>
<dbReference type="RefSeq" id="WP_380691823.1">
    <property type="nucleotide sequence ID" value="NZ_JBHRSS010000010.1"/>
</dbReference>
<name>A0ABV7EWG2_9GAMM</name>
<reference evidence="3" key="1">
    <citation type="journal article" date="2019" name="Int. J. Syst. Evol. Microbiol.">
        <title>The Global Catalogue of Microorganisms (GCM) 10K type strain sequencing project: providing services to taxonomists for standard genome sequencing and annotation.</title>
        <authorList>
            <consortium name="The Broad Institute Genomics Platform"/>
            <consortium name="The Broad Institute Genome Sequencing Center for Infectious Disease"/>
            <person name="Wu L."/>
            <person name="Ma J."/>
        </authorList>
    </citation>
    <scope>NUCLEOTIDE SEQUENCE [LARGE SCALE GENOMIC DNA]</scope>
    <source>
        <strain evidence="3">KCTC 52640</strain>
    </source>
</reference>